<organism evidence="1 2">
    <name type="scientific">Staphylococcus saccharolyticus</name>
    <dbReference type="NCBI Taxonomy" id="33028"/>
    <lineage>
        <taxon>Bacteria</taxon>
        <taxon>Bacillati</taxon>
        <taxon>Bacillota</taxon>
        <taxon>Bacilli</taxon>
        <taxon>Bacillales</taxon>
        <taxon>Staphylococcaceae</taxon>
        <taxon>Staphylococcus</taxon>
    </lineage>
</organism>
<dbReference type="GeneID" id="63935357"/>
<proteinExistence type="predicted"/>
<accession>A0A380GY30</accession>
<protein>
    <submittedName>
        <fullName evidence="1">Uncharacterized protein</fullName>
    </submittedName>
</protein>
<dbReference type="Proteomes" id="UP000255425">
    <property type="component" value="Unassembled WGS sequence"/>
</dbReference>
<reference evidence="1 2" key="1">
    <citation type="submission" date="2018-06" db="EMBL/GenBank/DDBJ databases">
        <authorList>
            <consortium name="Pathogen Informatics"/>
            <person name="Doyle S."/>
        </authorList>
    </citation>
    <scope>NUCLEOTIDE SEQUENCE [LARGE SCALE GENOMIC DNA]</scope>
    <source>
        <strain evidence="1 2">NCTC11807</strain>
    </source>
</reference>
<sequence length="51" mass="6052">MIKDRGFTRLFPYSFVNKAKEIYRFKNPDCFHTTVIKDEQGNILLKAERTA</sequence>
<gene>
    <name evidence="1" type="ORF">NCTC11807_00060</name>
</gene>
<evidence type="ECO:0000313" key="1">
    <source>
        <dbReference type="EMBL" id="SUM66917.1"/>
    </source>
</evidence>
<name>A0A380GY30_9STAP</name>
<evidence type="ECO:0000313" key="2">
    <source>
        <dbReference type="Proteomes" id="UP000255425"/>
    </source>
</evidence>
<keyword evidence="2" id="KW-1185">Reference proteome</keyword>
<dbReference type="RefSeq" id="WP_165417847.1">
    <property type="nucleotide sequence ID" value="NZ_CP066042.1"/>
</dbReference>
<dbReference type="AlphaFoldDB" id="A0A380GY30"/>
<dbReference type="EMBL" id="UHDZ01000001">
    <property type="protein sequence ID" value="SUM66917.1"/>
    <property type="molecule type" value="Genomic_DNA"/>
</dbReference>